<dbReference type="GO" id="GO:0045259">
    <property type="term" value="C:proton-transporting ATP synthase complex"/>
    <property type="evidence" value="ECO:0007669"/>
    <property type="project" value="UniProtKB-KW"/>
</dbReference>
<dbReference type="NCBIfam" id="TIGR01145">
    <property type="entry name" value="ATP_synt_delta"/>
    <property type="match status" value="1"/>
</dbReference>
<keyword evidence="10" id="KW-1185">Reference proteome</keyword>
<dbReference type="EMBL" id="FOLB01000001">
    <property type="protein sequence ID" value="SFB72382.1"/>
    <property type="molecule type" value="Genomic_DNA"/>
</dbReference>
<dbReference type="PANTHER" id="PTHR11910">
    <property type="entry name" value="ATP SYNTHASE DELTA CHAIN"/>
    <property type="match status" value="1"/>
</dbReference>
<evidence type="ECO:0000256" key="2">
    <source>
        <dbReference type="ARBA" id="ARBA00022448"/>
    </source>
</evidence>
<gene>
    <name evidence="8" type="primary">atpH</name>
    <name evidence="9" type="ORF">SAMN04487968_101151</name>
</gene>
<dbReference type="STRING" id="574651.SAMN04487968_101151"/>
<keyword evidence="4 8" id="KW-0406">Ion transport</keyword>
<evidence type="ECO:0000313" key="10">
    <source>
        <dbReference type="Proteomes" id="UP000198832"/>
    </source>
</evidence>
<dbReference type="PRINTS" id="PR00125">
    <property type="entry name" value="ATPASEDELTA"/>
</dbReference>
<accession>A0A1I1DDD6</accession>
<dbReference type="NCBIfam" id="NF009967">
    <property type="entry name" value="PRK13430.1"/>
    <property type="match status" value="1"/>
</dbReference>
<keyword evidence="7 8" id="KW-0066">ATP synthesis</keyword>
<keyword evidence="6 8" id="KW-0139">CF(1)</keyword>
<protein>
    <recommendedName>
        <fullName evidence="8">ATP synthase subunit delta</fullName>
    </recommendedName>
    <alternativeName>
        <fullName evidence="8">ATP synthase F(1) sector subunit delta</fullName>
    </alternativeName>
    <alternativeName>
        <fullName evidence="8">F-type ATPase subunit delta</fullName>
        <shortName evidence="8">F-ATPase subunit delta</shortName>
    </alternativeName>
</protein>
<evidence type="ECO:0000256" key="5">
    <source>
        <dbReference type="ARBA" id="ARBA00023136"/>
    </source>
</evidence>
<organism evidence="9 10">
    <name type="scientific">Nocardioides terrae</name>
    <dbReference type="NCBI Taxonomy" id="574651"/>
    <lineage>
        <taxon>Bacteria</taxon>
        <taxon>Bacillati</taxon>
        <taxon>Actinomycetota</taxon>
        <taxon>Actinomycetes</taxon>
        <taxon>Propionibacteriales</taxon>
        <taxon>Nocardioidaceae</taxon>
        <taxon>Nocardioides</taxon>
    </lineage>
</organism>
<evidence type="ECO:0000313" key="9">
    <source>
        <dbReference type="EMBL" id="SFB72382.1"/>
    </source>
</evidence>
<sequence length="269" mass="28244">MDFRGGSAEAVAALTDELVGQTGSGEAASALADSLFTVSRSLRSEPALRRFVTDVSVPTEAKQGIVREVFSGKVDDGALTVIASAVGRRWTSSRDLPDALEHLSEVATVRSTGQDVERLSDELFSFGQTVQENPTLRDALSDPARSVDDKAALVDSLLAGKALPATVTLVKQSLAGTYRTVSAALAEYQKVAAEVVSEGVATVRVAKPLTDAEITRLGAALQRAYGRAIHLNQLVDPDVLGGIKVEIGDDVIDGTIASRLDDARRTLAG</sequence>
<evidence type="ECO:0000256" key="3">
    <source>
        <dbReference type="ARBA" id="ARBA00022781"/>
    </source>
</evidence>
<keyword evidence="8" id="KW-1003">Cell membrane</keyword>
<dbReference type="HAMAP" id="MF_01416">
    <property type="entry name" value="ATP_synth_delta_bact"/>
    <property type="match status" value="1"/>
</dbReference>
<keyword evidence="3 8" id="KW-0375">Hydrogen ion transport</keyword>
<proteinExistence type="inferred from homology"/>
<dbReference type="GO" id="GO:0005886">
    <property type="term" value="C:plasma membrane"/>
    <property type="evidence" value="ECO:0007669"/>
    <property type="project" value="UniProtKB-SubCell"/>
</dbReference>
<evidence type="ECO:0000256" key="7">
    <source>
        <dbReference type="ARBA" id="ARBA00023310"/>
    </source>
</evidence>
<keyword evidence="2 8" id="KW-0813">Transport</keyword>
<dbReference type="OrthoDB" id="5242917at2"/>
<dbReference type="Pfam" id="PF00213">
    <property type="entry name" value="OSCP"/>
    <property type="match status" value="1"/>
</dbReference>
<comment type="function">
    <text evidence="8">This protein is part of the stalk that links CF(0) to CF(1). It either transmits conformational changes from CF(0) to CF(1) or is implicated in proton conduction.</text>
</comment>
<name>A0A1I1DDD6_9ACTN</name>
<reference evidence="9 10" key="1">
    <citation type="submission" date="2016-10" db="EMBL/GenBank/DDBJ databases">
        <authorList>
            <person name="de Groot N.N."/>
        </authorList>
    </citation>
    <scope>NUCLEOTIDE SEQUENCE [LARGE SCALE GENOMIC DNA]</scope>
    <source>
        <strain evidence="9 10">CGMCC 1.7056</strain>
    </source>
</reference>
<comment type="subcellular location">
    <subcellularLocation>
        <location evidence="8">Cell membrane</location>
        <topology evidence="8">Peripheral membrane protein</topology>
    </subcellularLocation>
    <subcellularLocation>
        <location evidence="1">Membrane</location>
    </subcellularLocation>
</comment>
<dbReference type="RefSeq" id="WP_091119086.1">
    <property type="nucleotide sequence ID" value="NZ_FOLB01000001.1"/>
</dbReference>
<dbReference type="PROSITE" id="PS00389">
    <property type="entry name" value="ATPASE_DELTA"/>
    <property type="match status" value="1"/>
</dbReference>
<evidence type="ECO:0000256" key="8">
    <source>
        <dbReference type="HAMAP-Rule" id="MF_01416"/>
    </source>
</evidence>
<comment type="similarity">
    <text evidence="8">Belongs to the ATPase delta chain family.</text>
</comment>
<evidence type="ECO:0000256" key="4">
    <source>
        <dbReference type="ARBA" id="ARBA00023065"/>
    </source>
</evidence>
<dbReference type="InterPro" id="IPR000711">
    <property type="entry name" value="ATPase_OSCP/dsu"/>
</dbReference>
<keyword evidence="5 8" id="KW-0472">Membrane</keyword>
<dbReference type="AlphaFoldDB" id="A0A1I1DDD6"/>
<dbReference type="InterPro" id="IPR020781">
    <property type="entry name" value="ATPase_OSCP/d_CS"/>
</dbReference>
<dbReference type="Proteomes" id="UP000198832">
    <property type="component" value="Unassembled WGS sequence"/>
</dbReference>
<comment type="function">
    <text evidence="8">F(1)F(0) ATP synthase produces ATP from ADP in the presence of a proton or sodium gradient. F-type ATPases consist of two structural domains, F(1) containing the extramembraneous catalytic core and F(0) containing the membrane proton channel, linked together by a central stalk and a peripheral stalk. During catalysis, ATP synthesis in the catalytic domain of F(1) is coupled via a rotary mechanism of the central stalk subunits to proton translocation.</text>
</comment>
<evidence type="ECO:0000256" key="6">
    <source>
        <dbReference type="ARBA" id="ARBA00023196"/>
    </source>
</evidence>
<dbReference type="GO" id="GO:0046933">
    <property type="term" value="F:proton-transporting ATP synthase activity, rotational mechanism"/>
    <property type="evidence" value="ECO:0007669"/>
    <property type="project" value="UniProtKB-UniRule"/>
</dbReference>
<evidence type="ECO:0000256" key="1">
    <source>
        <dbReference type="ARBA" id="ARBA00004370"/>
    </source>
</evidence>